<dbReference type="Pfam" id="PF14808">
    <property type="entry name" value="TMEM164"/>
    <property type="match status" value="1"/>
</dbReference>
<organism evidence="2 3">
    <name type="scientific">Prosthecobacter debontii</name>
    <dbReference type="NCBI Taxonomy" id="48467"/>
    <lineage>
        <taxon>Bacteria</taxon>
        <taxon>Pseudomonadati</taxon>
        <taxon>Verrucomicrobiota</taxon>
        <taxon>Verrucomicrobiia</taxon>
        <taxon>Verrucomicrobiales</taxon>
        <taxon>Verrucomicrobiaceae</taxon>
        <taxon>Prosthecobacter</taxon>
    </lineage>
</organism>
<evidence type="ECO:0000313" key="3">
    <source>
        <dbReference type="Proteomes" id="UP000190774"/>
    </source>
</evidence>
<dbReference type="Proteomes" id="UP000190774">
    <property type="component" value="Unassembled WGS sequence"/>
</dbReference>
<keyword evidence="1" id="KW-0812">Transmembrane</keyword>
<dbReference type="AlphaFoldDB" id="A0A1T4XSM8"/>
<keyword evidence="1" id="KW-1133">Transmembrane helix</keyword>
<reference evidence="3" key="1">
    <citation type="submission" date="2017-02" db="EMBL/GenBank/DDBJ databases">
        <authorList>
            <person name="Varghese N."/>
            <person name="Submissions S."/>
        </authorList>
    </citation>
    <scope>NUCLEOTIDE SEQUENCE [LARGE SCALE GENOMIC DNA]</scope>
    <source>
        <strain evidence="3">ATCC 700200</strain>
    </source>
</reference>
<feature type="transmembrane region" description="Helical" evidence="1">
    <location>
        <begin position="124"/>
        <end position="145"/>
    </location>
</feature>
<keyword evidence="1" id="KW-0472">Membrane</keyword>
<dbReference type="STRING" id="48467.SAMN02745166_01829"/>
<dbReference type="NCBIfam" id="TIGR02206">
    <property type="entry name" value="intg_mem_TP0381"/>
    <property type="match status" value="1"/>
</dbReference>
<feature type="transmembrane region" description="Helical" evidence="1">
    <location>
        <begin position="93"/>
        <end position="112"/>
    </location>
</feature>
<evidence type="ECO:0000256" key="1">
    <source>
        <dbReference type="SAM" id="Phobius"/>
    </source>
</evidence>
<proteinExistence type="predicted"/>
<protein>
    <submittedName>
        <fullName evidence="2">Conserved hypothetical integral membrane protein TIGR02206</fullName>
    </submittedName>
</protein>
<feature type="transmembrane region" description="Helical" evidence="1">
    <location>
        <begin position="157"/>
        <end position="175"/>
    </location>
</feature>
<feature type="transmembrane region" description="Helical" evidence="1">
    <location>
        <begin position="200"/>
        <end position="222"/>
    </location>
</feature>
<dbReference type="InterPro" id="IPR011737">
    <property type="entry name" value="CHP02206_TP0381"/>
</dbReference>
<name>A0A1T4XSM8_9BACT</name>
<feature type="transmembrane region" description="Helical" evidence="1">
    <location>
        <begin position="71"/>
        <end position="88"/>
    </location>
</feature>
<gene>
    <name evidence="2" type="ORF">SAMN02745166_01829</name>
</gene>
<keyword evidence="3" id="KW-1185">Reference proteome</keyword>
<dbReference type="OrthoDB" id="9813172at2"/>
<accession>A0A1T4XSM8</accession>
<sequence>MPSPFHAFGPSHFAVLGVCGSILLILALLRRFHPASARIAECVLACLLLLDWPLAAFSHWRSGTLTWDTGLPFHLCDIAGIAGGIALLTHHRLAAEIVYFFGMAGTLQGLITPNLDVDFPDPRFIMFFVLHGGVVVTALHLVTSLKCRPRPWAVPRMVGLTIAYAFAVGAVNLSLNSNFAFLCQKPAQASLMDALGPWPWYIGSLVLLCGVFYSVLDAPFFIARRLKPASREV</sequence>
<feature type="transmembrane region" description="Helical" evidence="1">
    <location>
        <begin position="12"/>
        <end position="29"/>
    </location>
</feature>
<evidence type="ECO:0000313" key="2">
    <source>
        <dbReference type="EMBL" id="SKA92061.1"/>
    </source>
</evidence>
<dbReference type="RefSeq" id="WP_078813015.1">
    <property type="nucleotide sequence ID" value="NZ_FUYE01000005.1"/>
</dbReference>
<feature type="transmembrane region" description="Helical" evidence="1">
    <location>
        <begin position="41"/>
        <end position="59"/>
    </location>
</feature>
<dbReference type="EMBL" id="FUYE01000005">
    <property type="protein sequence ID" value="SKA92061.1"/>
    <property type="molecule type" value="Genomic_DNA"/>
</dbReference>